<accession>A0A852X6P9</accession>
<sequence>MQGDVGHEASVTVVLVEGDSDRLAVEALAARLGHDLAEAGVRVVSMHGVTNLHRHLGEIAGLRSRPRVVGLFDAAEIGYVRRAVDDAGLGSATTLDELAGLGFFACDPDLEGELIRALGIDRMQQLLAEHGEIARFRGFQHQPAQRGRATDAQLRRFLGTHAGRKAQFAPLMIDALDPARIPAAMRALVETAVERESAPRR</sequence>
<reference evidence="2 3" key="1">
    <citation type="submission" date="2020-07" db="EMBL/GenBank/DDBJ databases">
        <title>Sequencing the genomes of 1000 actinobacteria strains.</title>
        <authorList>
            <person name="Klenk H.-P."/>
        </authorList>
    </citation>
    <scope>NUCLEOTIDE SEQUENCE [LARGE SCALE GENOMIC DNA]</scope>
    <source>
        <strain evidence="2 3">DSM 8598</strain>
    </source>
</reference>
<evidence type="ECO:0000313" key="2">
    <source>
        <dbReference type="EMBL" id="NYG21615.1"/>
    </source>
</evidence>
<dbReference type="EMBL" id="JACCFI010000001">
    <property type="protein sequence ID" value="NYG21615.1"/>
    <property type="molecule type" value="Genomic_DNA"/>
</dbReference>
<dbReference type="AlphaFoldDB" id="A0A852X6P9"/>
<name>A0A852X6P9_9MICO</name>
<dbReference type="Proteomes" id="UP000549066">
    <property type="component" value="Unassembled WGS sequence"/>
</dbReference>
<dbReference type="Pfam" id="PF20469">
    <property type="entry name" value="OLD-like_TOPRIM"/>
    <property type="match status" value="1"/>
</dbReference>
<organism evidence="2 3">
    <name type="scientific">Agromyces hippuratus</name>
    <dbReference type="NCBI Taxonomy" id="286438"/>
    <lineage>
        <taxon>Bacteria</taxon>
        <taxon>Bacillati</taxon>
        <taxon>Actinomycetota</taxon>
        <taxon>Actinomycetes</taxon>
        <taxon>Micrococcales</taxon>
        <taxon>Microbacteriaceae</taxon>
        <taxon>Agromyces</taxon>
    </lineage>
</organism>
<feature type="domain" description="OLD protein-like TOPRIM" evidence="1">
    <location>
        <begin position="12"/>
        <end position="55"/>
    </location>
</feature>
<keyword evidence="3" id="KW-1185">Reference proteome</keyword>
<protein>
    <recommendedName>
        <fullName evidence="1">OLD protein-like TOPRIM domain-containing protein</fullName>
    </recommendedName>
</protein>
<evidence type="ECO:0000313" key="3">
    <source>
        <dbReference type="Proteomes" id="UP000549066"/>
    </source>
</evidence>
<dbReference type="InterPro" id="IPR034139">
    <property type="entry name" value="TOPRIM_OLD"/>
</dbReference>
<gene>
    <name evidence="2" type="ORF">BJY17_002362</name>
</gene>
<proteinExistence type="predicted"/>
<comment type="caution">
    <text evidence="2">The sequence shown here is derived from an EMBL/GenBank/DDBJ whole genome shotgun (WGS) entry which is preliminary data.</text>
</comment>
<dbReference type="RefSeq" id="WP_179551536.1">
    <property type="nucleotide sequence ID" value="NZ_JACCFI010000001.1"/>
</dbReference>
<evidence type="ECO:0000259" key="1">
    <source>
        <dbReference type="Pfam" id="PF20469"/>
    </source>
</evidence>